<dbReference type="InterPro" id="IPR003593">
    <property type="entry name" value="AAA+_ATPase"/>
</dbReference>
<keyword evidence="2" id="KW-0813">Transport</keyword>
<keyword evidence="4" id="KW-0547">Nucleotide-binding</keyword>
<dbReference type="EC" id="7.3.2.6" evidence="8"/>
<proteinExistence type="inferred from homology"/>
<organism evidence="13">
    <name type="scientific">Candidatus Methanophagaceae archaeon ANME-1 ERB6</name>
    <dbReference type="NCBI Taxonomy" id="2759912"/>
    <lineage>
        <taxon>Archaea</taxon>
        <taxon>Methanobacteriati</taxon>
        <taxon>Methanobacteriota</taxon>
        <taxon>Stenosarchaea group</taxon>
        <taxon>Methanomicrobia</taxon>
        <taxon>Candidatus Methanophagales</taxon>
        <taxon>Candidatus Methanophagaceae</taxon>
    </lineage>
</organism>
<dbReference type="EMBL" id="MT631469">
    <property type="protein sequence ID" value="QNO51405.1"/>
    <property type="molecule type" value="Genomic_DNA"/>
</dbReference>
<dbReference type="InterPro" id="IPR027417">
    <property type="entry name" value="P-loop_NTPase"/>
</dbReference>
<dbReference type="InterPro" id="IPR017871">
    <property type="entry name" value="ABC_transporter-like_CS"/>
</dbReference>
<accession>A0A7G9YTS1</accession>
<dbReference type="GO" id="GO:0005886">
    <property type="term" value="C:plasma membrane"/>
    <property type="evidence" value="ECO:0007669"/>
    <property type="project" value="UniProtKB-SubCell"/>
</dbReference>
<evidence type="ECO:0000256" key="1">
    <source>
        <dbReference type="ARBA" id="ARBA00004236"/>
    </source>
</evidence>
<evidence type="ECO:0000256" key="7">
    <source>
        <dbReference type="ARBA" id="ARBA00038781"/>
    </source>
</evidence>
<comment type="subunit">
    <text evidence="7">The complex is composed of two ATP-binding proteins (WtpC), two transmembrane proteins (WtpB) and a solute-binding protein (WtpA).</text>
</comment>
<dbReference type="InterPro" id="IPR050166">
    <property type="entry name" value="ABC_transporter_ATP-bind"/>
</dbReference>
<comment type="function">
    <text evidence="11">Part of the ABC transporter complex WtpABC involved in molybdate/tungstate import. Responsible for energy coupling to the transport system.</text>
</comment>
<dbReference type="Gene3D" id="3.40.50.300">
    <property type="entry name" value="P-loop containing nucleotide triphosphate hydrolases"/>
    <property type="match status" value="1"/>
</dbReference>
<protein>
    <recommendedName>
        <fullName evidence="9">Molybdate/tungstate import ATP-binding protein WtpC</fullName>
        <ecNumber evidence="8">7.3.2.6</ecNumber>
    </recommendedName>
</protein>
<sequence>MKVEVESLTKVFGEKREEGVVSLEDVSFSVKEKEFVCILGPSGCGKTTLIRIIAGLEKQTKGTVLLDGKPITEPGRDRCMVFQEFALFPWRTVLGNVTFGLEKMKIPKEERQEVALRYIDLVGLKGFENRYPHELSGGMKQRVGIARALAIDPAFLLMDEPFGSLDEESRKIFQSELLMIWENTKKNILFVTHSVDEAVFLADRIFVMTARPGKIKGVIKVNLKRERNRTSPEFNEIKSEILDMLEVEVKRTMEMEYKVIKV</sequence>
<evidence type="ECO:0000256" key="5">
    <source>
        <dbReference type="ARBA" id="ARBA00022840"/>
    </source>
</evidence>
<dbReference type="CDD" id="cd03293">
    <property type="entry name" value="ABC_NrtD_SsuB_transporters"/>
    <property type="match status" value="1"/>
</dbReference>
<evidence type="ECO:0000259" key="12">
    <source>
        <dbReference type="PROSITE" id="PS50893"/>
    </source>
</evidence>
<feature type="domain" description="ABC transporter" evidence="12">
    <location>
        <begin position="3"/>
        <end position="235"/>
    </location>
</feature>
<keyword evidence="5 13" id="KW-0067">ATP-binding</keyword>
<evidence type="ECO:0000256" key="6">
    <source>
        <dbReference type="ARBA" id="ARBA00038307"/>
    </source>
</evidence>
<dbReference type="SUPFAM" id="SSF52540">
    <property type="entry name" value="P-loop containing nucleoside triphosphate hydrolases"/>
    <property type="match status" value="1"/>
</dbReference>
<comment type="similarity">
    <text evidence="6">Belongs to the ABC transporter superfamily. Sulfate/tungstate importer (TC 3.A.1.6) family.</text>
</comment>
<evidence type="ECO:0000256" key="11">
    <source>
        <dbReference type="ARBA" id="ARBA00057369"/>
    </source>
</evidence>
<keyword evidence="3" id="KW-0500">Molybdenum</keyword>
<dbReference type="GO" id="GO:0005524">
    <property type="term" value="F:ATP binding"/>
    <property type="evidence" value="ECO:0007669"/>
    <property type="project" value="UniProtKB-KW"/>
</dbReference>
<dbReference type="PANTHER" id="PTHR42788:SF13">
    <property type="entry name" value="ALIPHATIC SULFONATES IMPORT ATP-BINDING PROTEIN SSUB"/>
    <property type="match status" value="1"/>
</dbReference>
<evidence type="ECO:0000256" key="10">
    <source>
        <dbReference type="ARBA" id="ARBA00047936"/>
    </source>
</evidence>
<dbReference type="PROSITE" id="PS00211">
    <property type="entry name" value="ABC_TRANSPORTER_1"/>
    <property type="match status" value="1"/>
</dbReference>
<evidence type="ECO:0000256" key="4">
    <source>
        <dbReference type="ARBA" id="ARBA00022741"/>
    </source>
</evidence>
<evidence type="ECO:0000256" key="8">
    <source>
        <dbReference type="ARBA" id="ARBA00039025"/>
    </source>
</evidence>
<evidence type="ECO:0000256" key="3">
    <source>
        <dbReference type="ARBA" id="ARBA00022505"/>
    </source>
</evidence>
<evidence type="ECO:0000313" key="13">
    <source>
        <dbReference type="EMBL" id="QNO51405.1"/>
    </source>
</evidence>
<comment type="catalytic activity">
    <reaction evidence="10">
        <text>tungstate(in) + ATP + H2O = tungstate(out) + ADP + phosphate + H(+)</text>
        <dbReference type="Rhea" id="RHEA:35027"/>
        <dbReference type="ChEBI" id="CHEBI:15377"/>
        <dbReference type="ChEBI" id="CHEBI:15378"/>
        <dbReference type="ChEBI" id="CHEBI:30616"/>
        <dbReference type="ChEBI" id="CHEBI:43474"/>
        <dbReference type="ChEBI" id="CHEBI:46502"/>
        <dbReference type="ChEBI" id="CHEBI:456216"/>
        <dbReference type="EC" id="7.3.2.6"/>
    </reaction>
</comment>
<reference evidence="13" key="1">
    <citation type="submission" date="2020-06" db="EMBL/GenBank/DDBJ databases">
        <title>Unique genomic features of the anaerobic methanotrophic archaea.</title>
        <authorList>
            <person name="Chadwick G.L."/>
            <person name="Skennerton C.T."/>
            <person name="Laso-Perez R."/>
            <person name="Leu A.O."/>
            <person name="Speth D.R."/>
            <person name="Yu H."/>
            <person name="Morgan-Lang C."/>
            <person name="Hatzenpichler R."/>
            <person name="Goudeau D."/>
            <person name="Malmstrom R."/>
            <person name="Brazelton W.J."/>
            <person name="Woyke T."/>
            <person name="Hallam S.J."/>
            <person name="Tyson G.W."/>
            <person name="Wegener G."/>
            <person name="Boetius A."/>
            <person name="Orphan V."/>
        </authorList>
    </citation>
    <scope>NUCLEOTIDE SEQUENCE</scope>
</reference>
<dbReference type="FunFam" id="3.40.50.300:FF:000425">
    <property type="entry name" value="Probable ABC transporter, ATP-binding subunit"/>
    <property type="match status" value="1"/>
</dbReference>
<dbReference type="PROSITE" id="PS50893">
    <property type="entry name" value="ABC_TRANSPORTER_2"/>
    <property type="match status" value="1"/>
</dbReference>
<dbReference type="InterPro" id="IPR003439">
    <property type="entry name" value="ABC_transporter-like_ATP-bd"/>
</dbReference>
<dbReference type="Pfam" id="PF00005">
    <property type="entry name" value="ABC_tran"/>
    <property type="match status" value="1"/>
</dbReference>
<dbReference type="GO" id="GO:1901238">
    <property type="term" value="F:ABC-type tungstate transporter activity"/>
    <property type="evidence" value="ECO:0007669"/>
    <property type="project" value="UniProtKB-EC"/>
</dbReference>
<gene>
    <name evidence="13" type="primary">btuD</name>
    <name evidence="13" type="ORF">PFCPEAIJ_00006</name>
</gene>
<dbReference type="AlphaFoldDB" id="A0A7G9YTS1"/>
<name>A0A7G9YTS1_9EURY</name>
<dbReference type="PANTHER" id="PTHR42788">
    <property type="entry name" value="TAURINE IMPORT ATP-BINDING PROTEIN-RELATED"/>
    <property type="match status" value="1"/>
</dbReference>
<evidence type="ECO:0000256" key="9">
    <source>
        <dbReference type="ARBA" id="ARBA00041133"/>
    </source>
</evidence>
<comment type="subcellular location">
    <subcellularLocation>
        <location evidence="1">Cell membrane</location>
    </subcellularLocation>
</comment>
<dbReference type="SMART" id="SM00382">
    <property type="entry name" value="AAA"/>
    <property type="match status" value="1"/>
</dbReference>
<evidence type="ECO:0000256" key="2">
    <source>
        <dbReference type="ARBA" id="ARBA00022448"/>
    </source>
</evidence>
<dbReference type="GO" id="GO:0016887">
    <property type="term" value="F:ATP hydrolysis activity"/>
    <property type="evidence" value="ECO:0007669"/>
    <property type="project" value="InterPro"/>
</dbReference>